<accession>A0A096FJM8</accession>
<name>A0A096FJM8_COMTE</name>
<gene>
    <name evidence="1" type="ORF">P353_09795</name>
</gene>
<dbReference type="EMBL" id="AWOR01000043">
    <property type="protein sequence ID" value="KGH30546.1"/>
    <property type="molecule type" value="Genomic_DNA"/>
</dbReference>
<evidence type="ECO:0000313" key="2">
    <source>
        <dbReference type="Proteomes" id="UP000029553"/>
    </source>
</evidence>
<reference evidence="1 2" key="1">
    <citation type="submission" date="2013-09" db="EMBL/GenBank/DDBJ databases">
        <title>High correlation between genotypes and phenotypes of environmental bacteria Comamonas testosteroni strains.</title>
        <authorList>
            <person name="Liu L."/>
            <person name="Zhu W."/>
            <person name="Xia X."/>
            <person name="Xu B."/>
            <person name="Luo M."/>
            <person name="Wang G."/>
        </authorList>
    </citation>
    <scope>NUCLEOTIDE SEQUENCE [LARGE SCALE GENOMIC DNA]</scope>
    <source>
        <strain evidence="1 2">JL40</strain>
    </source>
</reference>
<evidence type="ECO:0000313" key="1">
    <source>
        <dbReference type="EMBL" id="KGH30546.1"/>
    </source>
</evidence>
<comment type="caution">
    <text evidence="1">The sequence shown here is derived from an EMBL/GenBank/DDBJ whole genome shotgun (WGS) entry which is preliminary data.</text>
</comment>
<dbReference type="Proteomes" id="UP000029553">
    <property type="component" value="Unassembled WGS sequence"/>
</dbReference>
<sequence>MTLAELLQDNEGSMSCHAAALSQLQSIDERTHVRPNLKQLTQATIASKMIGRPLYREEIWMLS</sequence>
<dbReference type="AlphaFoldDB" id="A0A096FJM8"/>
<organism evidence="1 2">
    <name type="scientific">Comamonas testosteroni</name>
    <name type="common">Pseudomonas testosteroni</name>
    <dbReference type="NCBI Taxonomy" id="285"/>
    <lineage>
        <taxon>Bacteria</taxon>
        <taxon>Pseudomonadati</taxon>
        <taxon>Pseudomonadota</taxon>
        <taxon>Betaproteobacteria</taxon>
        <taxon>Burkholderiales</taxon>
        <taxon>Comamonadaceae</taxon>
        <taxon>Comamonas</taxon>
    </lineage>
</organism>
<protein>
    <submittedName>
        <fullName evidence="1">Uncharacterized protein</fullName>
    </submittedName>
</protein>
<proteinExistence type="predicted"/>